<evidence type="ECO:0000256" key="5">
    <source>
        <dbReference type="ARBA" id="ARBA00022989"/>
    </source>
</evidence>
<evidence type="ECO:0000256" key="6">
    <source>
        <dbReference type="ARBA" id="ARBA00023136"/>
    </source>
</evidence>
<dbReference type="OrthoDB" id="9793581at2"/>
<keyword evidence="6" id="KW-0472">Membrane</keyword>
<reference evidence="8 9" key="1">
    <citation type="journal article" date="2015" name="Microbes Environ.">
        <title>Distribution and evolution of nitrogen fixation genes in the phylum bacteroidetes.</title>
        <authorList>
            <person name="Inoue J."/>
            <person name="Oshima K."/>
            <person name="Suda W."/>
            <person name="Sakamoto M."/>
            <person name="Iino T."/>
            <person name="Noda S."/>
            <person name="Hongoh Y."/>
            <person name="Hattori M."/>
            <person name="Ohkuma M."/>
        </authorList>
    </citation>
    <scope>NUCLEOTIDE SEQUENCE [LARGE SCALE GENOMIC DNA]</scope>
    <source>
        <strain evidence="8">JCM 15548</strain>
    </source>
</reference>
<dbReference type="RefSeq" id="WP_083985231.1">
    <property type="nucleotide sequence ID" value="NZ_BAZW01000063.1"/>
</dbReference>
<keyword evidence="3" id="KW-1003">Cell membrane</keyword>
<sequence>MALKSRSKINATFSMSSMTDIVFLLLIFFMITSTLVNPNAIKLLLPQSRQQAAAKPLTTVSITRDLNYYVETRRVSFNQIESALRERVGNETDVYISLNVDENVPMKEVVKVMNIAKNNNYKMILATRAR</sequence>
<dbReference type="InterPro" id="IPR003400">
    <property type="entry name" value="ExbD"/>
</dbReference>
<dbReference type="Proteomes" id="UP000032900">
    <property type="component" value="Unassembled WGS sequence"/>
</dbReference>
<keyword evidence="9" id="KW-1185">Reference proteome</keyword>
<dbReference type="GO" id="GO:0015031">
    <property type="term" value="P:protein transport"/>
    <property type="evidence" value="ECO:0007669"/>
    <property type="project" value="UniProtKB-KW"/>
</dbReference>
<dbReference type="Pfam" id="PF02472">
    <property type="entry name" value="ExbD"/>
    <property type="match status" value="1"/>
</dbReference>
<dbReference type="GO" id="GO:0022857">
    <property type="term" value="F:transmembrane transporter activity"/>
    <property type="evidence" value="ECO:0007669"/>
    <property type="project" value="InterPro"/>
</dbReference>
<dbReference type="PANTHER" id="PTHR30558">
    <property type="entry name" value="EXBD MEMBRANE COMPONENT OF PMF-DRIVEN MACROMOLECULE IMPORT SYSTEM"/>
    <property type="match status" value="1"/>
</dbReference>
<evidence type="ECO:0000256" key="3">
    <source>
        <dbReference type="ARBA" id="ARBA00022475"/>
    </source>
</evidence>
<gene>
    <name evidence="8" type="ORF">JCM15548_14213</name>
</gene>
<dbReference type="AlphaFoldDB" id="A0A0E9M2Q5"/>
<dbReference type="PANTHER" id="PTHR30558:SF7">
    <property type="entry name" value="TOL-PAL SYSTEM PROTEIN TOLR"/>
    <property type="match status" value="1"/>
</dbReference>
<keyword evidence="7" id="KW-0813">Transport</keyword>
<comment type="caution">
    <text evidence="8">The sequence shown here is derived from an EMBL/GenBank/DDBJ whole genome shotgun (WGS) entry which is preliminary data.</text>
</comment>
<name>A0A0E9M2Q5_9BACT</name>
<evidence type="ECO:0000256" key="7">
    <source>
        <dbReference type="RuleBase" id="RU003879"/>
    </source>
</evidence>
<comment type="similarity">
    <text evidence="2 7">Belongs to the ExbD/TolR family.</text>
</comment>
<dbReference type="STRING" id="1236989.JCM15548_14213"/>
<evidence type="ECO:0000256" key="1">
    <source>
        <dbReference type="ARBA" id="ARBA00004162"/>
    </source>
</evidence>
<evidence type="ECO:0000256" key="4">
    <source>
        <dbReference type="ARBA" id="ARBA00022692"/>
    </source>
</evidence>
<organism evidence="8 9">
    <name type="scientific">Geofilum rubicundum JCM 15548</name>
    <dbReference type="NCBI Taxonomy" id="1236989"/>
    <lineage>
        <taxon>Bacteria</taxon>
        <taxon>Pseudomonadati</taxon>
        <taxon>Bacteroidota</taxon>
        <taxon>Bacteroidia</taxon>
        <taxon>Marinilabiliales</taxon>
        <taxon>Marinilabiliaceae</taxon>
        <taxon>Geofilum</taxon>
    </lineage>
</organism>
<proteinExistence type="inferred from homology"/>
<comment type="subcellular location">
    <subcellularLocation>
        <location evidence="1">Cell membrane</location>
        <topology evidence="1">Single-pass membrane protein</topology>
    </subcellularLocation>
    <subcellularLocation>
        <location evidence="7">Cell membrane</location>
        <topology evidence="7">Single-pass type II membrane protein</topology>
    </subcellularLocation>
</comment>
<evidence type="ECO:0000313" key="9">
    <source>
        <dbReference type="Proteomes" id="UP000032900"/>
    </source>
</evidence>
<protein>
    <submittedName>
        <fullName evidence="8">Biopolymer transport protein ExbD/TolR</fullName>
    </submittedName>
</protein>
<evidence type="ECO:0000256" key="2">
    <source>
        <dbReference type="ARBA" id="ARBA00005811"/>
    </source>
</evidence>
<accession>A0A0E9M2Q5</accession>
<keyword evidence="4 7" id="KW-0812">Transmembrane</keyword>
<keyword evidence="7" id="KW-0653">Protein transport</keyword>
<evidence type="ECO:0000313" key="8">
    <source>
        <dbReference type="EMBL" id="GAO31814.1"/>
    </source>
</evidence>
<keyword evidence="5" id="KW-1133">Transmembrane helix</keyword>
<dbReference type="Gene3D" id="3.30.420.270">
    <property type="match status" value="1"/>
</dbReference>
<dbReference type="EMBL" id="BAZW01000063">
    <property type="protein sequence ID" value="GAO31814.1"/>
    <property type="molecule type" value="Genomic_DNA"/>
</dbReference>
<dbReference type="GO" id="GO:0005886">
    <property type="term" value="C:plasma membrane"/>
    <property type="evidence" value="ECO:0007669"/>
    <property type="project" value="UniProtKB-SubCell"/>
</dbReference>